<dbReference type="InterPro" id="IPR003314">
    <property type="entry name" value="Mu-type_HTH"/>
</dbReference>
<dbReference type="Gene3D" id="2.30.30.130">
    <property type="entry name" value="Transposase, Mu, C-terminal"/>
    <property type="match status" value="1"/>
</dbReference>
<dbReference type="GO" id="GO:0004803">
    <property type="term" value="F:transposase activity"/>
    <property type="evidence" value="ECO:0007669"/>
    <property type="project" value="InterPro"/>
</dbReference>
<dbReference type="GO" id="GO:0015074">
    <property type="term" value="P:DNA integration"/>
    <property type="evidence" value="ECO:0007669"/>
    <property type="project" value="InterPro"/>
</dbReference>
<dbReference type="Pfam" id="PF09299">
    <property type="entry name" value="Mu-transpos_C"/>
    <property type="match status" value="1"/>
</dbReference>
<gene>
    <name evidence="2" type="ORF">NCTC11341_02449</name>
</gene>
<dbReference type="GO" id="GO:0006313">
    <property type="term" value="P:DNA transposition"/>
    <property type="evidence" value="ECO:0007669"/>
    <property type="project" value="InterPro"/>
</dbReference>
<dbReference type="Gene3D" id="1.10.10.60">
    <property type="entry name" value="Homeodomain-like"/>
    <property type="match status" value="2"/>
</dbReference>
<dbReference type="SUPFAM" id="SSF50610">
    <property type="entry name" value="mu transposase, C-terminal domain"/>
    <property type="match status" value="1"/>
</dbReference>
<name>A0A376NYZ3_ECOLX</name>
<organism evidence="2 3">
    <name type="scientific">Escherichia coli</name>
    <dbReference type="NCBI Taxonomy" id="562"/>
    <lineage>
        <taxon>Bacteria</taxon>
        <taxon>Pseudomonadati</taxon>
        <taxon>Pseudomonadota</taxon>
        <taxon>Gammaproteobacteria</taxon>
        <taxon>Enterobacterales</taxon>
        <taxon>Enterobacteriaceae</taxon>
        <taxon>Escherichia</taxon>
    </lineage>
</organism>
<dbReference type="SUPFAM" id="SSF46955">
    <property type="entry name" value="Putative DNA-binding domain"/>
    <property type="match status" value="1"/>
</dbReference>
<dbReference type="Proteomes" id="UP000254428">
    <property type="component" value="Unassembled WGS sequence"/>
</dbReference>
<evidence type="ECO:0000259" key="1">
    <source>
        <dbReference type="PROSITE" id="PS51702"/>
    </source>
</evidence>
<sequence length="669" mass="76179">MLTHWVTAQECVGMSCFPKHEVSIRRNLEKLAANHPELRRKRTGSKALEFHISVLPAAARAELLLKSEQIETSQGYFEIARPTLEAHDYDREALWSKWDNASDSQRRLAEKWLPAVQAADEMLNQGISTKTAFATVAGHYQVSASTLRDKYYQVQKFAKPDWAAALVDGRGASRRNVHKSEFDEDAWQFLIADYLRPEKPAFRKCYERLELAAREHGWSIPSRATAFRRIQQLDEAMVVACREGEHALMHLIPAQQRTVEHLDAMQWINGDGYLHNVFVRWFNGDVIRPKTWFWQDVKTRKILGWRCDVSENIDSIRLSFMDVVTRYGIPEDFHITIDNTRGAANKWLTGGAPNRYRFKVKEDDPKGLFLLMGAKMHWTSVVAGKGWGQAKPVERAFGVGGLEEYVDKHPALAGAYTGPNPQAKPDNYGDRAVDAELFLKTLAEGVAMFNARTGRETEMCGGKLSFDDVFEHEYARTIVRKPTEEQKRMLLLPAEAVNVSRKGEFALKVGGSLKGAKNVYYNMALMNAGVKKVVVRFDPQQLHSTVYCYTLDGRFICEAECLAPVAFNDAAAGREYRRRQKQLKSATKAAIKAQKQMDALEVAELLPQIAEPEAPESRVVGIFRPVGNTERVKNQERDDEYETERDEYLNRSLDILEQNRRKKNHLINV</sequence>
<dbReference type="SUPFAM" id="SSF53098">
    <property type="entry name" value="Ribonuclease H-like"/>
    <property type="match status" value="1"/>
</dbReference>
<reference evidence="2 3" key="1">
    <citation type="submission" date="2018-06" db="EMBL/GenBank/DDBJ databases">
        <authorList>
            <consortium name="Pathogen Informatics"/>
            <person name="Doyle S."/>
        </authorList>
    </citation>
    <scope>NUCLEOTIDE SEQUENCE [LARGE SCALE GENOMIC DNA]</scope>
    <source>
        <strain evidence="2 3">NCTC11341</strain>
    </source>
</reference>
<dbReference type="InterPro" id="IPR036388">
    <property type="entry name" value="WH-like_DNA-bd_sf"/>
</dbReference>
<dbReference type="InterPro" id="IPR012337">
    <property type="entry name" value="RNaseH-like_sf"/>
</dbReference>
<dbReference type="Gene3D" id="3.30.420.10">
    <property type="entry name" value="Ribonuclease H-like superfamily/Ribonuclease H"/>
    <property type="match status" value="1"/>
</dbReference>
<dbReference type="InterPro" id="IPR009057">
    <property type="entry name" value="Homeodomain-like_sf"/>
</dbReference>
<evidence type="ECO:0000313" key="2">
    <source>
        <dbReference type="EMBL" id="STH70874.1"/>
    </source>
</evidence>
<dbReference type="InterPro" id="IPR015126">
    <property type="entry name" value="Mu_I-gamma"/>
</dbReference>
<dbReference type="Pfam" id="PF02316">
    <property type="entry name" value="HTH_Tnp_Mu_1"/>
    <property type="match status" value="1"/>
</dbReference>
<dbReference type="InterPro" id="IPR015378">
    <property type="entry name" value="Transposase-like_Mu_C"/>
</dbReference>
<dbReference type="InterPro" id="IPR009061">
    <property type="entry name" value="DNA-bd_dom_put_sf"/>
</dbReference>
<dbReference type="Pfam" id="PF09039">
    <property type="entry name" value="HTH_Tnp_Mu_2"/>
    <property type="match status" value="1"/>
</dbReference>
<dbReference type="PROSITE" id="PS51702">
    <property type="entry name" value="HTH_MU"/>
    <property type="match status" value="1"/>
</dbReference>
<proteinExistence type="predicted"/>
<dbReference type="AlphaFoldDB" id="A0A376NYZ3"/>
<accession>A0A376NYZ3</accession>
<dbReference type="InterPro" id="IPR004189">
    <property type="entry name" value="Phage_Mu_transposase"/>
</dbReference>
<dbReference type="FunFam" id="2.30.30.130:FF:000001">
    <property type="entry name" value="DDE-recombinase A"/>
    <property type="match status" value="1"/>
</dbReference>
<evidence type="ECO:0000313" key="3">
    <source>
        <dbReference type="Proteomes" id="UP000254428"/>
    </source>
</evidence>
<dbReference type="EMBL" id="UGBT01000002">
    <property type="protein sequence ID" value="STH70874.1"/>
    <property type="molecule type" value="Genomic_DNA"/>
</dbReference>
<dbReference type="GO" id="GO:0003677">
    <property type="term" value="F:DNA binding"/>
    <property type="evidence" value="ECO:0007669"/>
    <property type="project" value="InterPro"/>
</dbReference>
<dbReference type="InterPro" id="IPR036397">
    <property type="entry name" value="RNaseH_sf"/>
</dbReference>
<dbReference type="SUPFAM" id="SSF46689">
    <property type="entry name" value="Homeodomain-like"/>
    <property type="match status" value="2"/>
</dbReference>
<dbReference type="InterPro" id="IPR009004">
    <property type="entry name" value="Transposase_Mu_C"/>
</dbReference>
<dbReference type="Gene3D" id="1.10.10.10">
    <property type="entry name" value="Winged helix-like DNA-binding domain superfamily/Winged helix DNA-binding domain"/>
    <property type="match status" value="1"/>
</dbReference>
<protein>
    <submittedName>
        <fullName evidence="2">Putative phage transposase</fullName>
    </submittedName>
</protein>
<dbReference type="Pfam" id="PF02914">
    <property type="entry name" value="DDE_2"/>
    <property type="match status" value="1"/>
</dbReference>
<dbReference type="FunFam" id="3.30.420.10:FF:000183">
    <property type="entry name" value="Putative phage transposase"/>
    <property type="match status" value="1"/>
</dbReference>
<dbReference type="Gene3D" id="6.10.250.2550">
    <property type="match status" value="1"/>
</dbReference>
<feature type="domain" description="HTH Mu-type" evidence="1">
    <location>
        <begin position="2"/>
        <end position="71"/>
    </location>
</feature>